<dbReference type="AlphaFoldDB" id="A0AAV7KQZ7"/>
<proteinExistence type="predicted"/>
<evidence type="ECO:0000313" key="1">
    <source>
        <dbReference type="EMBL" id="KAJ1081826.1"/>
    </source>
</evidence>
<name>A0AAV7KQZ7_PLEWA</name>
<sequence length="225" mass="24348">MAPQVLRPNSSTALTSTLRSDLDVASCDTDGFPAGKEVPCLPLSPEVLVILNILCFNQYGPLAEKRRPHDCVTHLQPEVCVDDITAAELPPNMGRLSPFCGESNLASIFQKLHEVKSLVQLLMNQLTGDLAQKCVCKCLRDRVWHALGGLPTVINVPEARPRAGNHPRGLSTASLPESSPAFHVEGSLVAPAIVRRKYNAVIKDKDITGLEKPVKAQPVNYTKGS</sequence>
<reference evidence="1" key="1">
    <citation type="journal article" date="2022" name="bioRxiv">
        <title>Sequencing and chromosome-scale assembly of the giantPleurodeles waltlgenome.</title>
        <authorList>
            <person name="Brown T."/>
            <person name="Elewa A."/>
            <person name="Iarovenko S."/>
            <person name="Subramanian E."/>
            <person name="Araus A.J."/>
            <person name="Petzold A."/>
            <person name="Susuki M."/>
            <person name="Suzuki K.-i.T."/>
            <person name="Hayashi T."/>
            <person name="Toyoda A."/>
            <person name="Oliveira C."/>
            <person name="Osipova E."/>
            <person name="Leigh N.D."/>
            <person name="Simon A."/>
            <person name="Yun M.H."/>
        </authorList>
    </citation>
    <scope>NUCLEOTIDE SEQUENCE</scope>
    <source>
        <strain evidence="1">20211129_DDA</strain>
        <tissue evidence="1">Liver</tissue>
    </source>
</reference>
<organism evidence="1 2">
    <name type="scientific">Pleurodeles waltl</name>
    <name type="common">Iberian ribbed newt</name>
    <dbReference type="NCBI Taxonomy" id="8319"/>
    <lineage>
        <taxon>Eukaryota</taxon>
        <taxon>Metazoa</taxon>
        <taxon>Chordata</taxon>
        <taxon>Craniata</taxon>
        <taxon>Vertebrata</taxon>
        <taxon>Euteleostomi</taxon>
        <taxon>Amphibia</taxon>
        <taxon>Batrachia</taxon>
        <taxon>Caudata</taxon>
        <taxon>Salamandroidea</taxon>
        <taxon>Salamandridae</taxon>
        <taxon>Pleurodelinae</taxon>
        <taxon>Pleurodeles</taxon>
    </lineage>
</organism>
<dbReference type="Proteomes" id="UP001066276">
    <property type="component" value="Chromosome 12"/>
</dbReference>
<protein>
    <submittedName>
        <fullName evidence="1">Uncharacterized protein</fullName>
    </submittedName>
</protein>
<accession>A0AAV7KQZ7</accession>
<dbReference type="EMBL" id="JANPWB010000016">
    <property type="protein sequence ID" value="KAJ1081826.1"/>
    <property type="molecule type" value="Genomic_DNA"/>
</dbReference>
<comment type="caution">
    <text evidence="1">The sequence shown here is derived from an EMBL/GenBank/DDBJ whole genome shotgun (WGS) entry which is preliminary data.</text>
</comment>
<keyword evidence="2" id="KW-1185">Reference proteome</keyword>
<evidence type="ECO:0000313" key="2">
    <source>
        <dbReference type="Proteomes" id="UP001066276"/>
    </source>
</evidence>
<gene>
    <name evidence="1" type="ORF">NDU88_001999</name>
</gene>